<protein>
    <recommendedName>
        <fullName evidence="4">Arrestin C-terminal-like domain-containing protein</fullName>
    </recommendedName>
</protein>
<dbReference type="GO" id="GO:0005886">
    <property type="term" value="C:plasma membrane"/>
    <property type="evidence" value="ECO:0007669"/>
    <property type="project" value="TreeGrafter"/>
</dbReference>
<name>A0A4U0U065_9PEZI</name>
<organism evidence="5 6">
    <name type="scientific">Friedmanniomyces endolithicus</name>
    <dbReference type="NCBI Taxonomy" id="329885"/>
    <lineage>
        <taxon>Eukaryota</taxon>
        <taxon>Fungi</taxon>
        <taxon>Dikarya</taxon>
        <taxon>Ascomycota</taxon>
        <taxon>Pezizomycotina</taxon>
        <taxon>Dothideomycetes</taxon>
        <taxon>Dothideomycetidae</taxon>
        <taxon>Mycosphaerellales</taxon>
        <taxon>Teratosphaeriaceae</taxon>
        <taxon>Friedmanniomyces</taxon>
    </lineage>
</organism>
<evidence type="ECO:0000256" key="2">
    <source>
        <dbReference type="ARBA" id="ARBA00038766"/>
    </source>
</evidence>
<dbReference type="InterPro" id="IPR050357">
    <property type="entry name" value="Arrestin_domain-protein"/>
</dbReference>
<evidence type="ECO:0000256" key="3">
    <source>
        <dbReference type="SAM" id="MobiDB-lite"/>
    </source>
</evidence>
<comment type="caution">
    <text evidence="5">The sequence shown here is derived from an EMBL/GenBank/DDBJ whole genome shotgun (WGS) entry which is preliminary data.</text>
</comment>
<dbReference type="Gene3D" id="2.60.40.640">
    <property type="match status" value="1"/>
</dbReference>
<evidence type="ECO:0000256" key="1">
    <source>
        <dbReference type="ARBA" id="ARBA00005298"/>
    </source>
</evidence>
<feature type="region of interest" description="Disordered" evidence="3">
    <location>
        <begin position="65"/>
        <end position="87"/>
    </location>
</feature>
<comment type="similarity">
    <text evidence="1">Belongs to the arrestin family.</text>
</comment>
<dbReference type="Pfam" id="PF00339">
    <property type="entry name" value="Arrestin_N"/>
    <property type="match status" value="1"/>
</dbReference>
<dbReference type="STRING" id="329885.A0A4U0U065"/>
<dbReference type="InterPro" id="IPR014752">
    <property type="entry name" value="Arrestin-like_C"/>
</dbReference>
<dbReference type="EMBL" id="NAJP01000120">
    <property type="protein sequence ID" value="TKA28261.1"/>
    <property type="molecule type" value="Genomic_DNA"/>
</dbReference>
<dbReference type="PANTHER" id="PTHR11188">
    <property type="entry name" value="ARRESTIN DOMAIN CONTAINING PROTEIN"/>
    <property type="match status" value="1"/>
</dbReference>
<evidence type="ECO:0000313" key="6">
    <source>
        <dbReference type="Proteomes" id="UP000310066"/>
    </source>
</evidence>
<feature type="compositionally biased region" description="Basic and acidic residues" evidence="3">
    <location>
        <begin position="668"/>
        <end position="682"/>
    </location>
</feature>
<feature type="compositionally biased region" description="Polar residues" evidence="3">
    <location>
        <begin position="477"/>
        <end position="489"/>
    </location>
</feature>
<reference evidence="5 6" key="1">
    <citation type="submission" date="2017-03" db="EMBL/GenBank/DDBJ databases">
        <title>Genomes of endolithic fungi from Antarctica.</title>
        <authorList>
            <person name="Coleine C."/>
            <person name="Masonjones S."/>
            <person name="Stajich J.E."/>
        </authorList>
    </citation>
    <scope>NUCLEOTIDE SEQUENCE [LARGE SCALE GENOMIC DNA]</scope>
    <source>
        <strain evidence="5 6">CCFEE 5311</strain>
    </source>
</reference>
<gene>
    <name evidence="5" type="ORF">B0A54_16953</name>
</gene>
<dbReference type="InterPro" id="IPR011022">
    <property type="entry name" value="Arrestin_C-like"/>
</dbReference>
<dbReference type="GO" id="GO:0005829">
    <property type="term" value="C:cytosol"/>
    <property type="evidence" value="ECO:0007669"/>
    <property type="project" value="TreeGrafter"/>
</dbReference>
<comment type="subunit">
    <text evidence="2">Interacts with hulA.</text>
</comment>
<dbReference type="GO" id="GO:0030674">
    <property type="term" value="F:protein-macromolecule adaptor activity"/>
    <property type="evidence" value="ECO:0007669"/>
    <property type="project" value="TreeGrafter"/>
</dbReference>
<evidence type="ECO:0000313" key="5">
    <source>
        <dbReference type="EMBL" id="TKA28261.1"/>
    </source>
</evidence>
<dbReference type="OrthoDB" id="2333384at2759"/>
<proteinExistence type="inferred from homology"/>
<dbReference type="PANTHER" id="PTHR11188:SF17">
    <property type="entry name" value="FI21816P1"/>
    <property type="match status" value="1"/>
</dbReference>
<dbReference type="GO" id="GO:0031625">
    <property type="term" value="F:ubiquitin protein ligase binding"/>
    <property type="evidence" value="ECO:0007669"/>
    <property type="project" value="TreeGrafter"/>
</dbReference>
<dbReference type="Pfam" id="PF02752">
    <property type="entry name" value="Arrestin_C"/>
    <property type="match status" value="1"/>
</dbReference>
<dbReference type="InterPro" id="IPR011021">
    <property type="entry name" value="Arrestin-like_N"/>
</dbReference>
<dbReference type="Proteomes" id="UP000310066">
    <property type="component" value="Unassembled WGS sequence"/>
</dbReference>
<feature type="region of interest" description="Disordered" evidence="3">
    <location>
        <begin position="600"/>
        <end position="622"/>
    </location>
</feature>
<sequence length="689" mass="76379">MLKTHSRDPRIHQPYQSGTLGLAFYPFLSAHEHRAGFYYPPGSQLARLTNTALASTTHPALNWPGHSGLRTPAMVPTPRGTYSSSSGGRNKPLLEIIPDTRFIVFHGSEHEAQGVKLTGVVRFTAPEAMSILKPKVRLEGKRKISWWFMGGVSTGEVVDKRVFWNQEQKLGMESSHKVKAGPIEWPFEFELAPLMPESVEGLRETYIVYHLHASVARPGWNSKDVVAQEHIRIVRTLGADSMEMTRSRVNADIWANKISYSISIPTDAIVFGTSITADVELTPIKKGIRLGKVELRLMQTVVKRIQASELPDVRSDRSKSEESEVAKVDMEFPEQSRLLYEGETSENPSMADEMYRFKATLALPRSLHQCRQDVDSHQINVSHRFKLMVNIHNPEGHVSQLVCRLPVKLFISPNLPVDERNEVCRAVNGASHEELNSTETSVTAPPEYGLHQLDQIFSDIDPAGYMSRVGSAPATPSGLNAQSRRASQENLASLTGLANGNGDLRDNHGSATPSLLQSRLESLRDVEQSPPTRTQGLQLRLLHALHRQLRPDQRTSDEDHADGISQQDYVMSSLSRVPSYGAALRTPGSSVTLLTDVPPSYVEATSRPPSPSPSNNNLNDHVTTPTQARIRYVVEPDTPISATSSEQTLTSALAALRMPTQAPPFPRAHRESVHHDDAEARIRTLRSRS</sequence>
<dbReference type="GO" id="GO:0070086">
    <property type="term" value="P:ubiquitin-dependent endocytosis"/>
    <property type="evidence" value="ECO:0007669"/>
    <property type="project" value="TreeGrafter"/>
</dbReference>
<dbReference type="AlphaFoldDB" id="A0A4U0U065"/>
<feature type="region of interest" description="Disordered" evidence="3">
    <location>
        <begin position="467"/>
        <end position="489"/>
    </location>
</feature>
<feature type="region of interest" description="Disordered" evidence="3">
    <location>
        <begin position="661"/>
        <end position="689"/>
    </location>
</feature>
<feature type="domain" description="Arrestin C-terminal-like" evidence="4">
    <location>
        <begin position="254"/>
        <end position="414"/>
    </location>
</feature>
<dbReference type="SMART" id="SM01017">
    <property type="entry name" value="Arrestin_C"/>
    <property type="match status" value="1"/>
</dbReference>
<evidence type="ECO:0000259" key="4">
    <source>
        <dbReference type="SMART" id="SM01017"/>
    </source>
</evidence>
<accession>A0A4U0U065</accession>